<dbReference type="CDD" id="cd04278">
    <property type="entry name" value="ZnMc_MMP"/>
    <property type="match status" value="2"/>
</dbReference>
<evidence type="ECO:0000256" key="5">
    <source>
        <dbReference type="ARBA" id="ARBA00022833"/>
    </source>
</evidence>
<feature type="binding site" evidence="8">
    <location>
        <position position="648"/>
    </location>
    <ligand>
        <name>Ca(2+)</name>
        <dbReference type="ChEBI" id="CHEBI:29108"/>
        <label>3</label>
    </ligand>
</feature>
<dbReference type="PANTHER" id="PTHR10201:SF329">
    <property type="entry name" value="MATRIX METALLOPROTEINASE-C"/>
    <property type="match status" value="1"/>
</dbReference>
<feature type="binding site" evidence="8">
    <location>
        <position position="656"/>
    </location>
    <ligand>
        <name>Zn(2+)</name>
        <dbReference type="ChEBI" id="CHEBI:29105"/>
        <label>1</label>
    </ligand>
</feature>
<dbReference type="GO" id="GO:0030574">
    <property type="term" value="P:collagen catabolic process"/>
    <property type="evidence" value="ECO:0000318"/>
    <property type="project" value="GO_Central"/>
</dbReference>
<proteinExistence type="inferred from homology"/>
<evidence type="ECO:0000256" key="6">
    <source>
        <dbReference type="ARBA" id="ARBA00023049"/>
    </source>
</evidence>
<evidence type="ECO:0000256" key="4">
    <source>
        <dbReference type="ARBA" id="ARBA00022801"/>
    </source>
</evidence>
<reference evidence="11" key="2">
    <citation type="submission" date="2022-06" db="UniProtKB">
        <authorList>
            <consortium name="EnsemblMetazoa"/>
        </authorList>
    </citation>
    <scope>IDENTIFICATION</scope>
    <source>
        <strain evidence="11">PS312</strain>
    </source>
</reference>
<dbReference type="InterPro" id="IPR021190">
    <property type="entry name" value="Pept_M10A"/>
</dbReference>
<evidence type="ECO:0000256" key="10">
    <source>
        <dbReference type="PIRSR" id="PIRSR621190-4"/>
    </source>
</evidence>
<dbReference type="GO" id="GO:0005615">
    <property type="term" value="C:extracellular space"/>
    <property type="evidence" value="ECO:0000318"/>
    <property type="project" value="GO_Central"/>
</dbReference>
<organism evidence="11 12">
    <name type="scientific">Pristionchus pacificus</name>
    <name type="common">Parasitic nematode worm</name>
    <dbReference type="NCBI Taxonomy" id="54126"/>
    <lineage>
        <taxon>Eukaryota</taxon>
        <taxon>Metazoa</taxon>
        <taxon>Ecdysozoa</taxon>
        <taxon>Nematoda</taxon>
        <taxon>Chromadorea</taxon>
        <taxon>Rhabditida</taxon>
        <taxon>Rhabditina</taxon>
        <taxon>Diplogasteromorpha</taxon>
        <taxon>Diplogasteroidea</taxon>
        <taxon>Neodiplogasteridae</taxon>
        <taxon>Pristionchus</taxon>
    </lineage>
</organism>
<dbReference type="PRINTS" id="PR00138">
    <property type="entry name" value="MATRIXIN"/>
</dbReference>
<feature type="active site" evidence="7">
    <location>
        <position position="696"/>
    </location>
</feature>
<evidence type="ECO:0000313" key="11">
    <source>
        <dbReference type="EnsemblMetazoa" id="PPA38156.1"/>
    </source>
</evidence>
<feature type="binding site" evidence="8">
    <location>
        <position position="884"/>
    </location>
    <ligand>
        <name>Ca(2+)</name>
        <dbReference type="ChEBI" id="CHEBI:29108"/>
        <label>5</label>
    </ligand>
</feature>
<comment type="similarity">
    <text evidence="1">Belongs to the peptidase M10A family.</text>
</comment>
<evidence type="ECO:0000313" key="12">
    <source>
        <dbReference type="Proteomes" id="UP000005239"/>
    </source>
</evidence>
<evidence type="ECO:0000256" key="8">
    <source>
        <dbReference type="PIRSR" id="PIRSR621190-2"/>
    </source>
</evidence>
<dbReference type="SMART" id="SM00235">
    <property type="entry name" value="ZnMc"/>
    <property type="match status" value="2"/>
</dbReference>
<sequence length="970" mass="111331">MLDKKSEVFVLLRMRLLLVAVFFLEISHGKPVTRDRAMSYLHTFGYLHPDKLNSHHVTREDQEIKLEKAVKEFQQMAGLEVTGMLDVATREKMSRPRCDERKWNKKELSYSIDNFGPGMSEEETRQTVADVLQLWAASFQLTFREVRSGRADIRIIFGRRDHGDGHMFDGEGYVLAHTFRPPIGKIHFDSEENWMRMHAQNHSFDTHKDFFSVAIHQLGHALGLQHSNNTLSIMTPFYSNPEDLIGIYERPKLDAETISNLHNLYRANSTSGERIISTAEPENSDNCMQNITAIMQLPGNRIVAFNDDGQIININSISKRIIEKSLFTEFFLLLRINGGDSLILLFDQYQVFGYKFDEEKSTIVRVHGYPKKWQLSAEDEQFDPIRSAFKARDGRIVVINIVNRIAIYDEKENSMKTLTDGLSNHFPDMPEDVVLSILTTARKLGSLQQKYSHIISKCMLSSIWERHKITYVVELMQIVYLIFFILSMAQSKPVTMHEAMNFLQKFGYLHPESLSDASSSEEEEDATYNAITNFQMIAGIEMTGKLDARTREFMSLPRCGVPDMEALKDENGNKLYLKWHKNDLTYSIDNFWHGMSEDETRKTISDAFGMWAAVIPLTFREQVRSNHSEINIRIRFGRGEHGDWEPFDGRGHTLAHASKPEIGKIHFDADEEWMRMTERNHPIYSHSDFFSVAIHEIGHAIGLGHLKDRKSIMYPTYVKPQDENGNYASPRLNPAIIQKIQEIYGKPIKHERAGIVKYQPQVPPPARHVPNIHQFCIRHVSAIARIPGNRILVFPDSKHVLTVNSLNKHIIGTGSISRIFMFGPFDVSSIIYNTVDSMILIFDKNLVYGYKLNVEQNILALAFGYPKILPTMQAGEFFWETKAAFIIPDGRRIVVNTNKKVAIYNEHDNSIRVLSGTIRDVFPNMQEDVVGFVDFSHGTHVGFTSSDVFKYDFETHTIENLGKIHDHMGC</sequence>
<dbReference type="InterPro" id="IPR006026">
    <property type="entry name" value="Peptidase_Metallo"/>
</dbReference>
<name>A0A2A6B563_PRIPA</name>
<dbReference type="EnsemblMetazoa" id="PPA38156.1">
    <property type="protein sequence ID" value="PPA38156.1"/>
    <property type="gene ID" value="WBGene00276525"/>
</dbReference>
<feature type="binding site" evidence="8">
    <location>
        <position position="649"/>
    </location>
    <ligand>
        <name>Ca(2+)</name>
        <dbReference type="ChEBI" id="CHEBI:29108"/>
        <label>3</label>
    </ligand>
</feature>
<keyword evidence="3 8" id="KW-0479">Metal-binding</keyword>
<gene>
    <name evidence="11" type="primary">WBGene00276525</name>
</gene>
<dbReference type="InterPro" id="IPR001818">
    <property type="entry name" value="Pept_M10_metallopeptidase"/>
</dbReference>
<evidence type="ECO:0000256" key="7">
    <source>
        <dbReference type="PIRSR" id="PIRSR621190-1"/>
    </source>
</evidence>
<dbReference type="Pfam" id="PF00413">
    <property type="entry name" value="Peptidase_M10"/>
    <property type="match status" value="2"/>
</dbReference>
<dbReference type="AlphaFoldDB" id="A0A2A6B563"/>
<feature type="modified residue" description="Phosphotyrosine; by PKDCC" evidence="10">
    <location>
        <position position="865"/>
    </location>
</feature>
<evidence type="ECO:0000256" key="1">
    <source>
        <dbReference type="ARBA" id="ARBA00010370"/>
    </source>
</evidence>
<keyword evidence="12" id="KW-1185">Reference proteome</keyword>
<dbReference type="SUPFAM" id="SSF55486">
    <property type="entry name" value="Metalloproteases ('zincins'), catalytic domain"/>
    <property type="match status" value="2"/>
</dbReference>
<dbReference type="InterPro" id="IPR002477">
    <property type="entry name" value="Peptidoglycan-bd-like"/>
</dbReference>
<feature type="binding site" evidence="8">
    <location>
        <position position="668"/>
    </location>
    <ligand>
        <name>Ca(2+)</name>
        <dbReference type="ChEBI" id="CHEBI:29108"/>
        <label>3</label>
    </ligand>
</feature>
<dbReference type="Pfam" id="PF01471">
    <property type="entry name" value="PG_binding_1"/>
    <property type="match status" value="1"/>
</dbReference>
<feature type="binding site" evidence="8">
    <location>
        <position position="699"/>
    </location>
    <ligand>
        <name>Zn(2+)</name>
        <dbReference type="ChEBI" id="CHEBI:29105"/>
        <label>2</label>
        <note>catalytic</note>
    </ligand>
</feature>
<reference evidence="12" key="1">
    <citation type="journal article" date="2008" name="Nat. Genet.">
        <title>The Pristionchus pacificus genome provides a unique perspective on nematode lifestyle and parasitism.</title>
        <authorList>
            <person name="Dieterich C."/>
            <person name="Clifton S.W."/>
            <person name="Schuster L.N."/>
            <person name="Chinwalla A."/>
            <person name="Delehaunty K."/>
            <person name="Dinkelacker I."/>
            <person name="Fulton L."/>
            <person name="Fulton R."/>
            <person name="Godfrey J."/>
            <person name="Minx P."/>
            <person name="Mitreva M."/>
            <person name="Roeseler W."/>
            <person name="Tian H."/>
            <person name="Witte H."/>
            <person name="Yang S.P."/>
            <person name="Wilson R.K."/>
            <person name="Sommer R.J."/>
        </authorList>
    </citation>
    <scope>NUCLEOTIDE SEQUENCE [LARGE SCALE GENOMIC DNA]</scope>
    <source>
        <strain evidence="12">PS312</strain>
    </source>
</reference>
<keyword evidence="9" id="KW-1015">Disulfide bond</keyword>
<dbReference type="GO" id="GO:0004222">
    <property type="term" value="F:metalloendopeptidase activity"/>
    <property type="evidence" value="ECO:0000318"/>
    <property type="project" value="GO_Central"/>
</dbReference>
<feature type="binding site" description="in inhibited form" evidence="8">
    <location>
        <position position="559"/>
    </location>
    <ligand>
        <name>Zn(2+)</name>
        <dbReference type="ChEBI" id="CHEBI:29105"/>
        <label>2</label>
        <note>catalytic</note>
    </ligand>
</feature>
<comment type="cofactor">
    <cofactor evidence="8">
        <name>Zn(2+)</name>
        <dbReference type="ChEBI" id="CHEBI:29105"/>
    </cofactor>
    <text evidence="8">Binds 2 Zn(2+) ions per subunit.</text>
</comment>
<feature type="disulfide bond" evidence="9">
    <location>
        <begin position="776"/>
        <end position="970"/>
    </location>
</feature>
<feature type="binding site" evidence="8">
    <location>
        <position position="641"/>
    </location>
    <ligand>
        <name>Zn(2+)</name>
        <dbReference type="ChEBI" id="CHEBI:29105"/>
        <label>1</label>
    </ligand>
</feature>
<dbReference type="Proteomes" id="UP000005239">
    <property type="component" value="Unassembled WGS sequence"/>
</dbReference>
<keyword evidence="5 8" id="KW-0862">Zinc</keyword>
<feature type="binding site" evidence="8">
    <location>
        <position position="643"/>
    </location>
    <ligand>
        <name>Zn(2+)</name>
        <dbReference type="ChEBI" id="CHEBI:29105"/>
        <label>1</label>
    </ligand>
</feature>
<dbReference type="GO" id="GO:0006508">
    <property type="term" value="P:proteolysis"/>
    <property type="evidence" value="ECO:0007669"/>
    <property type="project" value="UniProtKB-KW"/>
</dbReference>
<evidence type="ECO:0000256" key="9">
    <source>
        <dbReference type="PIRSR" id="PIRSR621190-3"/>
    </source>
</evidence>
<dbReference type="GO" id="GO:0030198">
    <property type="term" value="P:extracellular matrix organization"/>
    <property type="evidence" value="ECO:0000318"/>
    <property type="project" value="GO_Central"/>
</dbReference>
<feature type="binding site" evidence="8">
    <location>
        <position position="666"/>
    </location>
    <ligand>
        <name>Zn(2+)</name>
        <dbReference type="ChEBI" id="CHEBI:29105"/>
        <label>1</label>
    </ligand>
</feature>
<keyword evidence="4" id="KW-0378">Hydrolase</keyword>
<comment type="cofactor">
    <cofactor evidence="8">
        <name>Ca(2+)</name>
        <dbReference type="ChEBI" id="CHEBI:29108"/>
    </cofactor>
    <text evidence="8">Can bind about 5 Ca(2+) ions per subunit.</text>
</comment>
<dbReference type="InterPro" id="IPR033739">
    <property type="entry name" value="M10A_MMP"/>
</dbReference>
<accession>A0A8R1YWM4</accession>
<dbReference type="SUPFAM" id="SSF50923">
    <property type="entry name" value="Hemopexin-like domain"/>
    <property type="match status" value="2"/>
</dbReference>
<feature type="binding site" evidence="8">
    <location>
        <position position="671"/>
    </location>
    <ligand>
        <name>Ca(2+)</name>
        <dbReference type="ChEBI" id="CHEBI:29108"/>
        <label>1</label>
    </ligand>
</feature>
<dbReference type="SUPFAM" id="SSF47090">
    <property type="entry name" value="PGBD-like"/>
    <property type="match status" value="2"/>
</dbReference>
<accession>A0A2A6B563</accession>
<feature type="binding site" evidence="8">
    <location>
        <position position="705"/>
    </location>
    <ligand>
        <name>Zn(2+)</name>
        <dbReference type="ChEBI" id="CHEBI:29105"/>
        <label>2</label>
        <note>catalytic</note>
    </ligand>
</feature>
<protein>
    <submittedName>
        <fullName evidence="11">Metallopeptidase</fullName>
    </submittedName>
</protein>
<dbReference type="InterPro" id="IPR024079">
    <property type="entry name" value="MetalloPept_cat_dom_sf"/>
</dbReference>
<keyword evidence="8" id="KW-0106">Calcium</keyword>
<dbReference type="Gene3D" id="2.110.10.10">
    <property type="entry name" value="Hemopexin-like domain"/>
    <property type="match status" value="1"/>
</dbReference>
<feature type="binding site" evidence="8">
    <location>
        <position position="671"/>
    </location>
    <ligand>
        <name>Ca(2+)</name>
        <dbReference type="ChEBI" id="CHEBI:29108"/>
        <label>3</label>
    </ligand>
</feature>
<dbReference type="InterPro" id="IPR036365">
    <property type="entry name" value="PGBD-like_sf"/>
</dbReference>
<dbReference type="Gene3D" id="3.40.390.10">
    <property type="entry name" value="Collagenase (Catalytic Domain)"/>
    <property type="match status" value="2"/>
</dbReference>
<evidence type="ECO:0000256" key="2">
    <source>
        <dbReference type="ARBA" id="ARBA00022670"/>
    </source>
</evidence>
<evidence type="ECO:0000256" key="3">
    <source>
        <dbReference type="ARBA" id="ARBA00022723"/>
    </source>
</evidence>
<keyword evidence="6" id="KW-0482">Metalloprotease</keyword>
<dbReference type="InterPro" id="IPR036375">
    <property type="entry name" value="Hemopexin-like_dom_sf"/>
</dbReference>
<dbReference type="GO" id="GO:0008270">
    <property type="term" value="F:zinc ion binding"/>
    <property type="evidence" value="ECO:0007669"/>
    <property type="project" value="InterPro"/>
</dbReference>
<dbReference type="PANTHER" id="PTHR10201">
    <property type="entry name" value="MATRIX METALLOPROTEINASE"/>
    <property type="match status" value="1"/>
</dbReference>
<feature type="binding site" evidence="8">
    <location>
        <position position="695"/>
    </location>
    <ligand>
        <name>Zn(2+)</name>
        <dbReference type="ChEBI" id="CHEBI:29105"/>
        <label>2</label>
        <note>catalytic</note>
    </ligand>
</feature>
<feature type="binding site" evidence="8">
    <location>
        <position position="713"/>
    </location>
    <ligand>
        <name>Zn(2+)</name>
        <dbReference type="ChEBI" id="CHEBI:29105"/>
        <label>2</label>
        <note>catalytic</note>
    </ligand>
</feature>
<dbReference type="GO" id="GO:0031012">
    <property type="term" value="C:extracellular matrix"/>
    <property type="evidence" value="ECO:0007669"/>
    <property type="project" value="InterPro"/>
</dbReference>
<feature type="binding site" evidence="8">
    <location>
        <position position="783"/>
    </location>
    <ligand>
        <name>Ca(2+)</name>
        <dbReference type="ChEBI" id="CHEBI:29108"/>
        <label>5</label>
    </ligand>
</feature>
<keyword evidence="2" id="KW-0645">Protease</keyword>